<feature type="compositionally biased region" description="Basic residues" evidence="1">
    <location>
        <begin position="30"/>
        <end position="40"/>
    </location>
</feature>
<feature type="compositionally biased region" description="Basic residues" evidence="1">
    <location>
        <begin position="1"/>
        <end position="11"/>
    </location>
</feature>
<evidence type="ECO:0000259" key="2">
    <source>
        <dbReference type="PROSITE" id="PS50181"/>
    </source>
</evidence>
<proteinExistence type="predicted"/>
<evidence type="ECO:0000313" key="4">
    <source>
        <dbReference type="Proteomes" id="UP001385951"/>
    </source>
</evidence>
<evidence type="ECO:0000313" key="3">
    <source>
        <dbReference type="EMBL" id="KAK7677003.1"/>
    </source>
</evidence>
<dbReference type="EMBL" id="JASBNA010000098">
    <property type="protein sequence ID" value="KAK7677003.1"/>
    <property type="molecule type" value="Genomic_DNA"/>
</dbReference>
<dbReference type="SUPFAM" id="SSF81383">
    <property type="entry name" value="F-box domain"/>
    <property type="match status" value="1"/>
</dbReference>
<dbReference type="InterPro" id="IPR001810">
    <property type="entry name" value="F-box_dom"/>
</dbReference>
<accession>A0AAW0F8L0</accession>
<dbReference type="Pfam" id="PF00646">
    <property type="entry name" value="F-box"/>
    <property type="match status" value="1"/>
</dbReference>
<dbReference type="PROSITE" id="PS50181">
    <property type="entry name" value="FBOX"/>
    <property type="match status" value="1"/>
</dbReference>
<dbReference type="Proteomes" id="UP001385951">
    <property type="component" value="Unassembled WGS sequence"/>
</dbReference>
<feature type="region of interest" description="Disordered" evidence="1">
    <location>
        <begin position="1"/>
        <end position="41"/>
    </location>
</feature>
<sequence>MAKQNKKHTKTTTRDLGEGQYAAAAGTSSTRHRSIRGRKGGLKDMPQMPLDILFEIFGHLKPMDLLNISRISKPFRHLLMSRGSISLWKASRKNVPGIPDCPSFLTEPAYANLCFYSRCHNCLKPNAQMMCWEVGARYCLSCNNLLFHVPPQSAYGDISLFNQAALFPIPDEIVGKNGSDCGNMLYYHKPTIEAFKKRWATLASDEERKEAVAEHQMRKDERVKFARACEVWLSQRKDTRKREIIQLKRDRMEEVCRRLVTLGYGEDLEYSNEFYRFRKHPLWEIPNVIQSKPWTERSWNNMKGKILEFMDAVRVERLFLMRMDAIEPRVKLLEDVLVSWRISTGVISPHTYDFLFVPEVKSLIDAPPNGKVSVPVTREDLEKLEPVFYRYHKEWKQKGLETIENLVSIGLSLPRSSALCALAISQFAICSGCSMAVSFANALVHRCISRSEFSGRENTYESVITELTHRSMAPTLEHLILAEGLRDIIVACGQDPTAVTANEMDALDVRLECRACRTDGFVNVFNWRRAFKHSRVQYSHRSNYAFKRPPVWQQVPLTYISIIKELESKLLSNDERERQEGHQIPWFCAHCPRSLDFNAWYCVRNANHATRNQVIRHLSTSHDVDDPTEDDYYVNPWHEGYASDSHWVSLIFNNPVPRLVEHKLAKGEAKIIDPLPDETSAVSL</sequence>
<reference evidence="3 4" key="1">
    <citation type="submission" date="2022-09" db="EMBL/GenBank/DDBJ databases">
        <authorList>
            <person name="Palmer J.M."/>
        </authorList>
    </citation>
    <scope>NUCLEOTIDE SEQUENCE [LARGE SCALE GENOMIC DNA]</scope>
    <source>
        <strain evidence="3 4">DSM 7382</strain>
    </source>
</reference>
<dbReference type="InterPro" id="IPR036047">
    <property type="entry name" value="F-box-like_dom_sf"/>
</dbReference>
<comment type="caution">
    <text evidence="3">The sequence shown here is derived from an EMBL/GenBank/DDBJ whole genome shotgun (WGS) entry which is preliminary data.</text>
</comment>
<feature type="domain" description="F-box" evidence="2">
    <location>
        <begin position="42"/>
        <end position="91"/>
    </location>
</feature>
<keyword evidence="4" id="KW-1185">Reference proteome</keyword>
<name>A0AAW0F8L0_9APHY</name>
<gene>
    <name evidence="3" type="ORF">QCA50_020032</name>
</gene>
<protein>
    <recommendedName>
        <fullName evidence="2">F-box domain-containing protein</fullName>
    </recommendedName>
</protein>
<organism evidence="3 4">
    <name type="scientific">Cerrena zonata</name>
    <dbReference type="NCBI Taxonomy" id="2478898"/>
    <lineage>
        <taxon>Eukaryota</taxon>
        <taxon>Fungi</taxon>
        <taxon>Dikarya</taxon>
        <taxon>Basidiomycota</taxon>
        <taxon>Agaricomycotina</taxon>
        <taxon>Agaricomycetes</taxon>
        <taxon>Polyporales</taxon>
        <taxon>Cerrenaceae</taxon>
        <taxon>Cerrena</taxon>
    </lineage>
</organism>
<dbReference type="AlphaFoldDB" id="A0AAW0F8L0"/>
<dbReference type="SMART" id="SM00256">
    <property type="entry name" value="FBOX"/>
    <property type="match status" value="1"/>
</dbReference>
<evidence type="ECO:0000256" key="1">
    <source>
        <dbReference type="SAM" id="MobiDB-lite"/>
    </source>
</evidence>